<dbReference type="Pfam" id="PF12171">
    <property type="entry name" value="zf-C2H2_jaz"/>
    <property type="match status" value="1"/>
</dbReference>
<accession>E0S5N9</accession>
<keyword evidence="4" id="KW-0690">Ribosome biogenesis</keyword>
<dbReference type="SUPFAM" id="SSF57667">
    <property type="entry name" value="beta-beta-alpha zinc fingers"/>
    <property type="match status" value="1"/>
</dbReference>
<gene>
    <name evidence="13" type="ORF">Eint_020230</name>
</gene>
<dbReference type="InterPro" id="IPR036236">
    <property type="entry name" value="Znf_C2H2_sf"/>
</dbReference>
<dbReference type="EMBL" id="CP001943">
    <property type="protein sequence ID" value="ADM11024.1"/>
    <property type="molecule type" value="Genomic_DNA"/>
</dbReference>
<dbReference type="GO" id="GO:0042254">
    <property type="term" value="P:ribosome biogenesis"/>
    <property type="evidence" value="ECO:0007669"/>
    <property type="project" value="UniProtKB-KW"/>
</dbReference>
<dbReference type="HOGENOM" id="CLU_117291_4_1_1"/>
<evidence type="ECO:0000259" key="12">
    <source>
        <dbReference type="PROSITE" id="PS50157"/>
    </source>
</evidence>
<dbReference type="PANTHER" id="PTHR46095:SF1">
    <property type="entry name" value="ZINC FINGER PROTEIN 593"/>
    <property type="match status" value="1"/>
</dbReference>
<reference evidence="13 14" key="1">
    <citation type="journal article" date="2010" name="Nat. Commun.">
        <title>The complete sequence of the smallest known nuclear genome from the microsporidian Encephalitozoon intestinalis.</title>
        <authorList>
            <person name="Corradi N."/>
            <person name="Pombert J.-F."/>
            <person name="Farinelli L."/>
            <person name="Didier E.S."/>
            <person name="Keeling P.J."/>
        </authorList>
    </citation>
    <scope>NUCLEOTIDE SEQUENCE [LARGE SCALE GENOMIC DNA]</scope>
    <source>
        <strain evidence="13 14">ATCC 50506</strain>
    </source>
</reference>
<keyword evidence="6 10" id="KW-0863">Zinc-finger</keyword>
<feature type="compositionally biased region" description="Basic residues" evidence="11">
    <location>
        <begin position="8"/>
        <end position="21"/>
    </location>
</feature>
<dbReference type="Gene3D" id="3.30.160.60">
    <property type="entry name" value="Classic Zinc Finger"/>
    <property type="match status" value="1"/>
</dbReference>
<comment type="similarity">
    <text evidence="9">Belongs to the ZNF593/BUD20 C2H2-type zinc-finger protein family.</text>
</comment>
<dbReference type="PROSITE" id="PS50157">
    <property type="entry name" value="ZINC_FINGER_C2H2_2"/>
    <property type="match status" value="1"/>
</dbReference>
<dbReference type="InterPro" id="IPR051879">
    <property type="entry name" value="C2H2-ZF_Maturation_Protein"/>
</dbReference>
<dbReference type="RefSeq" id="XP_003072384.1">
    <property type="nucleotide sequence ID" value="XM_003072338.1"/>
</dbReference>
<evidence type="ECO:0000313" key="13">
    <source>
        <dbReference type="EMBL" id="ADM11024.1"/>
    </source>
</evidence>
<name>E0S5N9_ENCIT</name>
<sequence>MPRSDTKKSKRRKNRNRLKTKRAQEFGPKGIDQVKEQIEGQKEIDYDPELPGHGRFYCYECDRHFISEKVLIEHRRSGTHKKRVRDMREIPHSQKDAEWAVGLI</sequence>
<dbReference type="Proteomes" id="UP000002313">
    <property type="component" value="Chromosome II"/>
</dbReference>
<evidence type="ECO:0000256" key="1">
    <source>
        <dbReference type="ARBA" id="ARBA00004123"/>
    </source>
</evidence>
<evidence type="ECO:0000256" key="10">
    <source>
        <dbReference type="PROSITE-ProRule" id="PRU00042"/>
    </source>
</evidence>
<dbReference type="GeneID" id="9698761"/>
<dbReference type="InterPro" id="IPR022755">
    <property type="entry name" value="Znf_C2H2_jaz"/>
</dbReference>
<keyword evidence="5" id="KW-0479">Metal-binding</keyword>
<dbReference type="OrthoDB" id="24683at2759"/>
<evidence type="ECO:0000256" key="4">
    <source>
        <dbReference type="ARBA" id="ARBA00022517"/>
    </source>
</evidence>
<keyword evidence="7" id="KW-0862">Zinc</keyword>
<evidence type="ECO:0000313" key="14">
    <source>
        <dbReference type="Proteomes" id="UP000002313"/>
    </source>
</evidence>
<keyword evidence="3" id="KW-0963">Cytoplasm</keyword>
<evidence type="ECO:0000256" key="3">
    <source>
        <dbReference type="ARBA" id="ARBA00022490"/>
    </source>
</evidence>
<organism evidence="13 14">
    <name type="scientific">Encephalitozoon intestinalis (strain ATCC 50506)</name>
    <name type="common">Microsporidian parasite</name>
    <name type="synonym">Septata intestinalis</name>
    <dbReference type="NCBI Taxonomy" id="876142"/>
    <lineage>
        <taxon>Eukaryota</taxon>
        <taxon>Fungi</taxon>
        <taxon>Fungi incertae sedis</taxon>
        <taxon>Microsporidia</taxon>
        <taxon>Unikaryonidae</taxon>
        <taxon>Encephalitozoon</taxon>
    </lineage>
</organism>
<evidence type="ECO:0000256" key="11">
    <source>
        <dbReference type="SAM" id="MobiDB-lite"/>
    </source>
</evidence>
<reference evidence="13 14" key="2">
    <citation type="journal article" date="2012" name="Proc. Natl. Acad. Sci. U.S.A.">
        <title>Gain and loss of multiple functionally related, horizontally transferred genes in the reduced genomes of two microsporidian parasites.</title>
        <authorList>
            <person name="Pombert J.-F."/>
            <person name="Selman M."/>
            <person name="Burki F."/>
            <person name="Bardell F.T."/>
            <person name="Farinelli L."/>
            <person name="Solter L.F."/>
            <person name="Whitman D.W."/>
            <person name="Weiss L.M."/>
            <person name="Corradi N."/>
            <person name="Keeling P.J."/>
        </authorList>
    </citation>
    <scope>NUCLEOTIDE SEQUENCE [LARGE SCALE GENOMIC DNA]</scope>
    <source>
        <strain evidence="13 14">ATCC 50506</strain>
    </source>
</reference>
<evidence type="ECO:0000256" key="7">
    <source>
        <dbReference type="ARBA" id="ARBA00022833"/>
    </source>
</evidence>
<comment type="subcellular location">
    <subcellularLocation>
        <location evidence="2">Cytoplasm</location>
    </subcellularLocation>
    <subcellularLocation>
        <location evidence="1">Nucleus</location>
    </subcellularLocation>
</comment>
<dbReference type="GO" id="GO:0005737">
    <property type="term" value="C:cytoplasm"/>
    <property type="evidence" value="ECO:0007669"/>
    <property type="project" value="UniProtKB-SubCell"/>
</dbReference>
<dbReference type="GO" id="GO:0005634">
    <property type="term" value="C:nucleus"/>
    <property type="evidence" value="ECO:0007669"/>
    <property type="project" value="UniProtKB-SubCell"/>
</dbReference>
<evidence type="ECO:0000256" key="9">
    <source>
        <dbReference type="ARBA" id="ARBA00038064"/>
    </source>
</evidence>
<dbReference type="GO" id="GO:0008270">
    <property type="term" value="F:zinc ion binding"/>
    <property type="evidence" value="ECO:0007669"/>
    <property type="project" value="UniProtKB-KW"/>
</dbReference>
<feature type="region of interest" description="Disordered" evidence="11">
    <location>
        <begin position="1"/>
        <end position="31"/>
    </location>
</feature>
<keyword evidence="8" id="KW-0539">Nucleus</keyword>
<feature type="domain" description="C2H2-type" evidence="12">
    <location>
        <begin position="56"/>
        <end position="85"/>
    </location>
</feature>
<dbReference type="InterPro" id="IPR013087">
    <property type="entry name" value="Znf_C2H2_type"/>
</dbReference>
<dbReference type="VEuPathDB" id="MicrosporidiaDB:Eint_020230"/>
<keyword evidence="14" id="KW-1185">Reference proteome</keyword>
<protein>
    <submittedName>
        <fullName evidence="13">U1-like Zn-finger-containing protein</fullName>
    </submittedName>
</protein>
<evidence type="ECO:0000256" key="5">
    <source>
        <dbReference type="ARBA" id="ARBA00022723"/>
    </source>
</evidence>
<dbReference type="PANTHER" id="PTHR46095">
    <property type="entry name" value="ZINC FINGER PROTEIN 593"/>
    <property type="match status" value="1"/>
</dbReference>
<dbReference type="AlphaFoldDB" id="E0S5N9"/>
<dbReference type="PROSITE" id="PS00028">
    <property type="entry name" value="ZINC_FINGER_C2H2_1"/>
    <property type="match status" value="1"/>
</dbReference>
<evidence type="ECO:0000256" key="8">
    <source>
        <dbReference type="ARBA" id="ARBA00023242"/>
    </source>
</evidence>
<dbReference type="KEGG" id="ein:Eint_020230"/>
<proteinExistence type="inferred from homology"/>
<evidence type="ECO:0000256" key="6">
    <source>
        <dbReference type="ARBA" id="ARBA00022771"/>
    </source>
</evidence>
<evidence type="ECO:0000256" key="2">
    <source>
        <dbReference type="ARBA" id="ARBA00004496"/>
    </source>
</evidence>